<feature type="transmembrane region" description="Helical" evidence="1">
    <location>
        <begin position="239"/>
        <end position="263"/>
    </location>
</feature>
<feature type="transmembrane region" description="Helical" evidence="1">
    <location>
        <begin position="204"/>
        <end position="227"/>
    </location>
</feature>
<dbReference type="PANTHER" id="PTHR47755:SF1">
    <property type="entry name" value="CELL DIVISION PROTEIN FTSX"/>
    <property type="match status" value="1"/>
</dbReference>
<dbReference type="EMBL" id="JACGBB010000002">
    <property type="protein sequence ID" value="MBZ7986722.1"/>
    <property type="molecule type" value="Genomic_DNA"/>
</dbReference>
<keyword evidence="1" id="KW-1133">Transmembrane helix</keyword>
<reference evidence="2 3" key="1">
    <citation type="submission" date="2020-07" db="EMBL/GenBank/DDBJ databases">
        <title>Transfer of Campylobacter canadensis to the novel genus Avispirillum gen. nov., that also includes two novel species recovered from migratory waterfowl: Avispirillum anseris sp. nov. and Avispirillum brantae sp. nov.</title>
        <authorList>
            <person name="Miller W.G."/>
            <person name="Chapman M.H."/>
            <person name="Yee E."/>
            <person name="Inglis G.D."/>
        </authorList>
    </citation>
    <scope>NUCLEOTIDE SEQUENCE [LARGE SCALE GENOMIC DNA]</scope>
    <source>
        <strain evidence="2 3">L283</strain>
    </source>
</reference>
<keyword evidence="1" id="KW-0472">Membrane</keyword>
<dbReference type="InterPro" id="IPR004513">
    <property type="entry name" value="FtsX"/>
</dbReference>
<evidence type="ECO:0000313" key="3">
    <source>
        <dbReference type="Proteomes" id="UP000786183"/>
    </source>
</evidence>
<name>A0ABS7WQY7_9BACT</name>
<keyword evidence="1" id="KW-0812">Transmembrane</keyword>
<evidence type="ECO:0000313" key="2">
    <source>
        <dbReference type="EMBL" id="MBZ7986722.1"/>
    </source>
</evidence>
<keyword evidence="3" id="KW-1185">Reference proteome</keyword>
<feature type="transmembrane region" description="Helical" evidence="1">
    <location>
        <begin position="169"/>
        <end position="192"/>
    </location>
</feature>
<comment type="caution">
    <text evidence="2">The sequence shown here is derived from an EMBL/GenBank/DDBJ whole genome shotgun (WGS) entry which is preliminary data.</text>
</comment>
<evidence type="ECO:0000256" key="1">
    <source>
        <dbReference type="SAM" id="Phobius"/>
    </source>
</evidence>
<organism evidence="2 3">
    <name type="scientific">Campylobacter canadensis</name>
    <dbReference type="NCBI Taxonomy" id="449520"/>
    <lineage>
        <taxon>Bacteria</taxon>
        <taxon>Pseudomonadati</taxon>
        <taxon>Campylobacterota</taxon>
        <taxon>Epsilonproteobacteria</taxon>
        <taxon>Campylobacterales</taxon>
        <taxon>Campylobacteraceae</taxon>
        <taxon>Campylobacter</taxon>
    </lineage>
</organism>
<accession>A0ABS7WQY7</accession>
<proteinExistence type="predicted"/>
<feature type="transmembrane region" description="Helical" evidence="1">
    <location>
        <begin position="140"/>
        <end position="163"/>
    </location>
</feature>
<dbReference type="Proteomes" id="UP000786183">
    <property type="component" value="Unassembled WGS sequence"/>
</dbReference>
<dbReference type="RefSeq" id="WP_172230055.1">
    <property type="nucleotide sequence ID" value="NZ_CP035946.1"/>
</dbReference>
<protein>
    <recommendedName>
        <fullName evidence="4">ABC transporter permease</fullName>
    </recommendedName>
</protein>
<feature type="transmembrane region" description="Helical" evidence="1">
    <location>
        <begin position="6"/>
        <end position="27"/>
    </location>
</feature>
<evidence type="ECO:0008006" key="4">
    <source>
        <dbReference type="Google" id="ProtNLM"/>
    </source>
</evidence>
<gene>
    <name evidence="2" type="ORF">AVCANL283_01150</name>
</gene>
<sequence>MNSFKLHLGFIFPLFIVCFCYECLFFVKSINENYAQALNKDYSVIILSNKALGIDDLKNISYIKSIEELDLKKVKEQLKNNISEKNLNNLFNRLPRFYNLKFSKFISEQDLKTITTQLEKIKQITKIQTFSKTHIKVYKLLVFIEKISFISFVLITLLSIALIAKQISIWLYFYKEKIYILNIFGASFFYKASSMLKMIFIDNLFCFAILFLLFDNIYKFSFITALFDFLELDLIKIDFSLSLIQICLYSLAFSFLCVLFVMFRAKR</sequence>
<dbReference type="PANTHER" id="PTHR47755">
    <property type="entry name" value="CELL DIVISION PROTEIN FTSX"/>
    <property type="match status" value="1"/>
</dbReference>